<dbReference type="EMBL" id="RJTM01000075">
    <property type="protein sequence ID" value="RNL87067.1"/>
    <property type="molecule type" value="Genomic_DNA"/>
</dbReference>
<evidence type="ECO:0000313" key="1">
    <source>
        <dbReference type="EMBL" id="RNL87067.1"/>
    </source>
</evidence>
<keyword evidence="2" id="KW-1185">Reference proteome</keyword>
<protein>
    <submittedName>
        <fullName evidence="1">Uncharacterized protein</fullName>
    </submittedName>
</protein>
<gene>
    <name evidence="1" type="ORF">ED312_11070</name>
</gene>
<name>A0A3N0EH24_SINP1</name>
<reference evidence="1 2" key="1">
    <citation type="submission" date="2018-10" db="EMBL/GenBank/DDBJ databases">
        <title>Sinomicrobium pectinilyticum sp. nov., a pectinase-producing bacterium isolated from alkaline and saline soil, and emended description of the genus Sinomicrobium.</title>
        <authorList>
            <person name="Cheng B."/>
            <person name="Li C."/>
            <person name="Lai Q."/>
            <person name="Du M."/>
            <person name="Shao Z."/>
            <person name="Xu P."/>
            <person name="Yang C."/>
        </authorList>
    </citation>
    <scope>NUCLEOTIDE SEQUENCE [LARGE SCALE GENOMIC DNA]</scope>
    <source>
        <strain evidence="1 2">5DNS001</strain>
    </source>
</reference>
<dbReference type="AlphaFoldDB" id="A0A3N0EH24"/>
<proteinExistence type="predicted"/>
<sequence>MGSKNVRTGKLFKGIAESRGKTAFFGYGCMENSKRGSCIKGKTDEKRQNNVLFSSVLPFVLIGNQSGY</sequence>
<organism evidence="1 2">
    <name type="scientific">Sinomicrobium pectinilyticum</name>
    <dbReference type="NCBI Taxonomy" id="1084421"/>
    <lineage>
        <taxon>Bacteria</taxon>
        <taxon>Pseudomonadati</taxon>
        <taxon>Bacteroidota</taxon>
        <taxon>Flavobacteriia</taxon>
        <taxon>Flavobacteriales</taxon>
        <taxon>Flavobacteriaceae</taxon>
        <taxon>Sinomicrobium</taxon>
    </lineage>
</organism>
<accession>A0A3N0EH24</accession>
<comment type="caution">
    <text evidence="1">The sequence shown here is derived from an EMBL/GenBank/DDBJ whole genome shotgun (WGS) entry which is preliminary data.</text>
</comment>
<evidence type="ECO:0000313" key="2">
    <source>
        <dbReference type="Proteomes" id="UP000267469"/>
    </source>
</evidence>
<dbReference type="Proteomes" id="UP000267469">
    <property type="component" value="Unassembled WGS sequence"/>
</dbReference>